<dbReference type="Pfam" id="PF02687">
    <property type="entry name" value="FtsX"/>
    <property type="match status" value="1"/>
</dbReference>
<comment type="caution">
    <text evidence="9">The sequence shown here is derived from an EMBL/GenBank/DDBJ whole genome shotgun (WGS) entry which is preliminary data.</text>
</comment>
<feature type="transmembrane region" description="Helical" evidence="7">
    <location>
        <begin position="328"/>
        <end position="346"/>
    </location>
</feature>
<dbReference type="InterPro" id="IPR003838">
    <property type="entry name" value="ABC3_permease_C"/>
</dbReference>
<dbReference type="GO" id="GO:0044874">
    <property type="term" value="P:lipoprotein localization to outer membrane"/>
    <property type="evidence" value="ECO:0007669"/>
    <property type="project" value="TreeGrafter"/>
</dbReference>
<dbReference type="Proteomes" id="UP000244064">
    <property type="component" value="Unassembled WGS sequence"/>
</dbReference>
<evidence type="ECO:0000256" key="7">
    <source>
        <dbReference type="SAM" id="Phobius"/>
    </source>
</evidence>
<proteinExistence type="inferred from homology"/>
<dbReference type="AlphaFoldDB" id="A0A2T5PAC4"/>
<evidence type="ECO:0000259" key="8">
    <source>
        <dbReference type="Pfam" id="PF02687"/>
    </source>
</evidence>
<feature type="transmembrane region" description="Helical" evidence="7">
    <location>
        <begin position="20"/>
        <end position="41"/>
    </location>
</feature>
<protein>
    <recommendedName>
        <fullName evidence="8">ABC3 transporter permease C-terminal domain-containing protein</fullName>
    </recommendedName>
</protein>
<dbReference type="PANTHER" id="PTHR30489">
    <property type="entry name" value="LIPOPROTEIN-RELEASING SYSTEM TRANSMEMBRANE PROTEIN LOLE"/>
    <property type="match status" value="1"/>
</dbReference>
<organism evidence="9 10">
    <name type="scientific">Pseudomonas mangrovi</name>
    <dbReference type="NCBI Taxonomy" id="2161748"/>
    <lineage>
        <taxon>Bacteria</taxon>
        <taxon>Pseudomonadati</taxon>
        <taxon>Pseudomonadota</taxon>
        <taxon>Gammaproteobacteria</taxon>
        <taxon>Pseudomonadales</taxon>
        <taxon>Pseudomonadaceae</taxon>
        <taxon>Pseudomonas</taxon>
    </lineage>
</organism>
<dbReference type="EMBL" id="QASN01000015">
    <property type="protein sequence ID" value="PTU74706.1"/>
    <property type="molecule type" value="Genomic_DNA"/>
</dbReference>
<feature type="domain" description="ABC3 transporter permease C-terminal" evidence="8">
    <location>
        <begin position="275"/>
        <end position="392"/>
    </location>
</feature>
<keyword evidence="10" id="KW-1185">Reference proteome</keyword>
<accession>A0A2T5PAC4</accession>
<gene>
    <name evidence="9" type="ORF">DBO85_08570</name>
</gene>
<evidence type="ECO:0000313" key="10">
    <source>
        <dbReference type="Proteomes" id="UP000244064"/>
    </source>
</evidence>
<keyword evidence="6 7" id="KW-0472">Membrane</keyword>
<dbReference type="InterPro" id="IPR051447">
    <property type="entry name" value="Lipoprotein-release_system"/>
</dbReference>
<evidence type="ECO:0000256" key="4">
    <source>
        <dbReference type="ARBA" id="ARBA00022692"/>
    </source>
</evidence>
<evidence type="ECO:0000256" key="1">
    <source>
        <dbReference type="ARBA" id="ARBA00004651"/>
    </source>
</evidence>
<evidence type="ECO:0000256" key="5">
    <source>
        <dbReference type="ARBA" id="ARBA00022989"/>
    </source>
</evidence>
<feature type="transmembrane region" description="Helical" evidence="7">
    <location>
        <begin position="366"/>
        <end position="386"/>
    </location>
</feature>
<evidence type="ECO:0000256" key="2">
    <source>
        <dbReference type="ARBA" id="ARBA00005236"/>
    </source>
</evidence>
<dbReference type="GO" id="GO:0098797">
    <property type="term" value="C:plasma membrane protein complex"/>
    <property type="evidence" value="ECO:0007669"/>
    <property type="project" value="TreeGrafter"/>
</dbReference>
<evidence type="ECO:0000256" key="6">
    <source>
        <dbReference type="ARBA" id="ARBA00023136"/>
    </source>
</evidence>
<sequence>MRAGLMARLAWHDYRADWRLSACAVLALVAVLAPLLVLFGLKSGLVGSLTDRLEQDPGVREIVPLGGGRYSAARIDELRRLPEVAFALPRTRQIAATADLYPNRPGPVVSVEMLPTGPGDPLLGALPQPQRLDEVLLSRSAAEKLGAGVGDELLAAFGRLDGGVAEYQRTRLRVVGVLPLAAFQRDALFGRLELLEAVEDYRDGRAVAAFDWPGMQGSGAAQRIYPGFRLYARDLDAVETLRQRFAAEGQEVATQAEAIAQVRSLSRNLGVVFWIIAGLGLAGAFAAMTASALAAVARKHRELSVLRLIGFPTAALLAFVSLQALYTGLISLLLGGLAYLAAETLLNQLFMQQAGEYACRLEWHQYLLAAAATLGFSLLAAAAGGWRAAGIEASEGLRDV</sequence>
<reference evidence="9 10" key="1">
    <citation type="submission" date="2018-04" db="EMBL/GenBank/DDBJ databases">
        <title>Pseudomonas sp. nov., isolated from mangrove soil.</title>
        <authorList>
            <person name="Chen C."/>
        </authorList>
    </citation>
    <scope>NUCLEOTIDE SEQUENCE [LARGE SCALE GENOMIC DNA]</scope>
    <source>
        <strain evidence="9 10">TC-11</strain>
    </source>
</reference>
<keyword evidence="4 7" id="KW-0812">Transmembrane</keyword>
<comment type="similarity">
    <text evidence="2">Belongs to the ABC-4 integral membrane protein family. LolC/E subfamily.</text>
</comment>
<dbReference type="PANTHER" id="PTHR30489:SF0">
    <property type="entry name" value="LIPOPROTEIN-RELEASING SYSTEM TRANSMEMBRANE PROTEIN LOLE"/>
    <property type="match status" value="1"/>
</dbReference>
<keyword evidence="3" id="KW-1003">Cell membrane</keyword>
<name>A0A2T5PAC4_9PSED</name>
<comment type="subcellular location">
    <subcellularLocation>
        <location evidence="1">Cell membrane</location>
        <topology evidence="1">Multi-pass membrane protein</topology>
    </subcellularLocation>
</comment>
<dbReference type="OrthoDB" id="5410375at2"/>
<feature type="transmembrane region" description="Helical" evidence="7">
    <location>
        <begin position="304"/>
        <end position="322"/>
    </location>
</feature>
<evidence type="ECO:0000313" key="9">
    <source>
        <dbReference type="EMBL" id="PTU74706.1"/>
    </source>
</evidence>
<evidence type="ECO:0000256" key="3">
    <source>
        <dbReference type="ARBA" id="ARBA00022475"/>
    </source>
</evidence>
<feature type="transmembrane region" description="Helical" evidence="7">
    <location>
        <begin position="271"/>
        <end position="297"/>
    </location>
</feature>
<dbReference type="RefSeq" id="WP_108106849.1">
    <property type="nucleotide sequence ID" value="NZ_QASN01000015.1"/>
</dbReference>
<keyword evidence="5 7" id="KW-1133">Transmembrane helix</keyword>